<sequence>MFGEVEKLIKENSLLRIGKNDLKNQVEKLNIANGMLREENLSRQMASEKMNEQVLNLEKEVKSLKEKLSDKANQQKEVYCVFNRIAT</sequence>
<keyword evidence="1" id="KW-0175">Coiled coil</keyword>
<proteinExistence type="predicted"/>
<accession>A0A8R1DMG0</accession>
<dbReference type="Proteomes" id="UP000005237">
    <property type="component" value="Unassembled WGS sequence"/>
</dbReference>
<feature type="domain" description="JNK-interacting protein leucine zipper II" evidence="2">
    <location>
        <begin position="4"/>
        <end position="62"/>
    </location>
</feature>
<dbReference type="AlphaFoldDB" id="A0A8R1DMG0"/>
<organism evidence="3 4">
    <name type="scientific">Caenorhabditis japonica</name>
    <dbReference type="NCBI Taxonomy" id="281687"/>
    <lineage>
        <taxon>Eukaryota</taxon>
        <taxon>Metazoa</taxon>
        <taxon>Ecdysozoa</taxon>
        <taxon>Nematoda</taxon>
        <taxon>Chromadorea</taxon>
        <taxon>Rhabditida</taxon>
        <taxon>Rhabditina</taxon>
        <taxon>Rhabditomorpha</taxon>
        <taxon>Rhabditoidea</taxon>
        <taxon>Rhabditidae</taxon>
        <taxon>Peloderinae</taxon>
        <taxon>Caenorhabditis</taxon>
    </lineage>
</organism>
<reference evidence="3" key="2">
    <citation type="submission" date="2022-06" db="UniProtKB">
        <authorList>
            <consortium name="EnsemblMetazoa"/>
        </authorList>
    </citation>
    <scope>IDENTIFICATION</scope>
    <source>
        <strain evidence="3">DF5081</strain>
    </source>
</reference>
<evidence type="ECO:0000313" key="3">
    <source>
        <dbReference type="EnsemblMetazoa" id="CJA06134.1"/>
    </source>
</evidence>
<dbReference type="EnsemblMetazoa" id="CJA06134.1">
    <property type="protein sequence ID" value="CJA06134.1"/>
    <property type="gene ID" value="WBGene00125338"/>
</dbReference>
<dbReference type="Pfam" id="PF16471">
    <property type="entry name" value="JIP_LZII"/>
    <property type="match status" value="1"/>
</dbReference>
<evidence type="ECO:0000256" key="1">
    <source>
        <dbReference type="SAM" id="Coils"/>
    </source>
</evidence>
<keyword evidence="4" id="KW-1185">Reference proteome</keyword>
<dbReference type="InterPro" id="IPR032486">
    <property type="entry name" value="JIP_LZII"/>
</dbReference>
<name>A0A8R1DMG0_CAEJA</name>
<protein>
    <submittedName>
        <fullName evidence="3">JIP_LZII domain-containing protein</fullName>
    </submittedName>
</protein>
<evidence type="ECO:0000313" key="4">
    <source>
        <dbReference type="Proteomes" id="UP000005237"/>
    </source>
</evidence>
<feature type="coiled-coil region" evidence="1">
    <location>
        <begin position="19"/>
        <end position="74"/>
    </location>
</feature>
<evidence type="ECO:0000259" key="2">
    <source>
        <dbReference type="Pfam" id="PF16471"/>
    </source>
</evidence>
<reference evidence="4" key="1">
    <citation type="submission" date="2010-08" db="EMBL/GenBank/DDBJ databases">
        <authorList>
            <consortium name="Caenorhabditis japonica Sequencing Consortium"/>
            <person name="Wilson R.K."/>
        </authorList>
    </citation>
    <scope>NUCLEOTIDE SEQUENCE [LARGE SCALE GENOMIC DNA]</scope>
    <source>
        <strain evidence="4">DF5081</strain>
    </source>
</reference>